<gene>
    <name evidence="5" type="ORF">GCM10022236_36110</name>
</gene>
<dbReference type="CDD" id="cd01065">
    <property type="entry name" value="NAD_bind_Shikimate_DH"/>
    <property type="match status" value="1"/>
</dbReference>
<dbReference type="Gene3D" id="3.40.50.720">
    <property type="entry name" value="NAD(P)-binding Rossmann-like Domain"/>
    <property type="match status" value="1"/>
</dbReference>
<dbReference type="PANTHER" id="PTHR21089">
    <property type="entry name" value="SHIKIMATE DEHYDROGENASE"/>
    <property type="match status" value="1"/>
</dbReference>
<dbReference type="NCBIfam" id="NF001311">
    <property type="entry name" value="PRK00258.1-3"/>
    <property type="match status" value="1"/>
</dbReference>
<accession>A0ABP7AEH9</accession>
<sequence length="276" mass="28818">MITGPHRCAVLGSPIEHSLSPELHRAGYAALGLDDWTYDRYEVGEDGLASFVAACSDRTWRGLSLTMPLKLVALQVGRPDDLARLVGAANTLVFDHEAGAHQVTNTDVGGMVNAVRATGCAMLDSATILGGGGTARAALVSLARLGARTVTLVLRTVERAEPLRPLAGALGVDLVVQHWSDSLPTVDLLVSTAVAGAADALAERAAASASVVFDVIYDPWPTALASAAQARGRLVLSGLDLLVHQAVLQFELFTGRRLDPQVMTAALPARSSSDPL</sequence>
<proteinExistence type="predicted"/>
<dbReference type="Proteomes" id="UP001501490">
    <property type="component" value="Unassembled WGS sequence"/>
</dbReference>
<keyword evidence="6" id="KW-1185">Reference proteome</keyword>
<comment type="caution">
    <text evidence="5">The sequence shown here is derived from an EMBL/GenBank/DDBJ whole genome shotgun (WGS) entry which is preliminary data.</text>
</comment>
<dbReference type="SUPFAM" id="SSF53223">
    <property type="entry name" value="Aminoacid dehydrogenase-like, N-terminal domain"/>
    <property type="match status" value="1"/>
</dbReference>
<dbReference type="InterPro" id="IPR013708">
    <property type="entry name" value="Shikimate_DH-bd_N"/>
</dbReference>
<dbReference type="Pfam" id="PF18317">
    <property type="entry name" value="SDH_C"/>
    <property type="match status" value="1"/>
</dbReference>
<dbReference type="EMBL" id="BAABAB010000026">
    <property type="protein sequence ID" value="GAA3630400.1"/>
    <property type="molecule type" value="Genomic_DNA"/>
</dbReference>
<evidence type="ECO:0000256" key="2">
    <source>
        <dbReference type="ARBA" id="ARBA00023141"/>
    </source>
</evidence>
<dbReference type="InterPro" id="IPR041121">
    <property type="entry name" value="SDH_C"/>
</dbReference>
<dbReference type="InterPro" id="IPR036291">
    <property type="entry name" value="NAD(P)-bd_dom_sf"/>
</dbReference>
<evidence type="ECO:0000256" key="1">
    <source>
        <dbReference type="ARBA" id="ARBA00004871"/>
    </source>
</evidence>
<organism evidence="5 6">
    <name type="scientific">Microlunatus ginsengisoli</name>
    <dbReference type="NCBI Taxonomy" id="363863"/>
    <lineage>
        <taxon>Bacteria</taxon>
        <taxon>Bacillati</taxon>
        <taxon>Actinomycetota</taxon>
        <taxon>Actinomycetes</taxon>
        <taxon>Propionibacteriales</taxon>
        <taxon>Propionibacteriaceae</taxon>
        <taxon>Microlunatus</taxon>
    </lineage>
</organism>
<feature type="domain" description="Shikimate dehydrogenase substrate binding N-terminal" evidence="3">
    <location>
        <begin position="10"/>
        <end position="92"/>
    </location>
</feature>
<dbReference type="SUPFAM" id="SSF51735">
    <property type="entry name" value="NAD(P)-binding Rossmann-fold domains"/>
    <property type="match status" value="1"/>
</dbReference>
<name>A0ABP7AEH9_9ACTN</name>
<dbReference type="InterPro" id="IPR046346">
    <property type="entry name" value="Aminoacid_DH-like_N_sf"/>
</dbReference>
<evidence type="ECO:0000259" key="3">
    <source>
        <dbReference type="Pfam" id="PF08501"/>
    </source>
</evidence>
<comment type="pathway">
    <text evidence="1">Metabolic intermediate biosynthesis; chorismate biosynthesis; chorismate from D-erythrose 4-phosphate and phosphoenolpyruvate: step 4/7.</text>
</comment>
<reference evidence="6" key="1">
    <citation type="journal article" date="2019" name="Int. J. Syst. Evol. Microbiol.">
        <title>The Global Catalogue of Microorganisms (GCM) 10K type strain sequencing project: providing services to taxonomists for standard genome sequencing and annotation.</title>
        <authorList>
            <consortium name="The Broad Institute Genomics Platform"/>
            <consortium name="The Broad Institute Genome Sequencing Center for Infectious Disease"/>
            <person name="Wu L."/>
            <person name="Ma J."/>
        </authorList>
    </citation>
    <scope>NUCLEOTIDE SEQUENCE [LARGE SCALE GENOMIC DNA]</scope>
    <source>
        <strain evidence="6">JCM 16929</strain>
    </source>
</reference>
<evidence type="ECO:0000259" key="4">
    <source>
        <dbReference type="Pfam" id="PF18317"/>
    </source>
</evidence>
<evidence type="ECO:0000313" key="6">
    <source>
        <dbReference type="Proteomes" id="UP001501490"/>
    </source>
</evidence>
<dbReference type="Pfam" id="PF08501">
    <property type="entry name" value="Shikimate_dh_N"/>
    <property type="match status" value="1"/>
</dbReference>
<dbReference type="RefSeq" id="WP_344807134.1">
    <property type="nucleotide sequence ID" value="NZ_BAABAB010000026.1"/>
</dbReference>
<dbReference type="PANTHER" id="PTHR21089:SF1">
    <property type="entry name" value="BIFUNCTIONAL 3-DEHYDROQUINATE DEHYDRATASE_SHIKIMATE DEHYDROGENASE, CHLOROPLASTIC"/>
    <property type="match status" value="1"/>
</dbReference>
<protein>
    <submittedName>
        <fullName evidence="5">Shikimate dehydrogenase</fullName>
    </submittedName>
</protein>
<dbReference type="InterPro" id="IPR022893">
    <property type="entry name" value="Shikimate_DH_fam"/>
</dbReference>
<keyword evidence="2" id="KW-0057">Aromatic amino acid biosynthesis</keyword>
<dbReference type="Gene3D" id="3.40.50.10860">
    <property type="entry name" value="Leucine Dehydrogenase, chain A, domain 1"/>
    <property type="match status" value="1"/>
</dbReference>
<keyword evidence="2" id="KW-0028">Amino-acid biosynthesis</keyword>
<evidence type="ECO:0000313" key="5">
    <source>
        <dbReference type="EMBL" id="GAA3630400.1"/>
    </source>
</evidence>
<feature type="domain" description="SDH C-terminal" evidence="4">
    <location>
        <begin position="238"/>
        <end position="267"/>
    </location>
</feature>